<gene>
    <name evidence="2" type="ORF">SLEP1_g453</name>
</gene>
<evidence type="ECO:0000313" key="2">
    <source>
        <dbReference type="EMBL" id="GKU85836.1"/>
    </source>
</evidence>
<dbReference type="EMBL" id="BPVZ01000001">
    <property type="protein sequence ID" value="GKU85836.1"/>
    <property type="molecule type" value="Genomic_DNA"/>
</dbReference>
<keyword evidence="3" id="KW-1185">Reference proteome</keyword>
<keyword evidence="1" id="KW-0472">Membrane</keyword>
<keyword evidence="1" id="KW-1133">Transmembrane helix</keyword>
<comment type="caution">
    <text evidence="2">The sequence shown here is derived from an EMBL/GenBank/DDBJ whole genome shotgun (WGS) entry which is preliminary data.</text>
</comment>
<dbReference type="AlphaFoldDB" id="A0AAV5HJX9"/>
<evidence type="ECO:0000256" key="1">
    <source>
        <dbReference type="SAM" id="Phobius"/>
    </source>
</evidence>
<feature type="transmembrane region" description="Helical" evidence="1">
    <location>
        <begin position="58"/>
        <end position="77"/>
    </location>
</feature>
<proteinExistence type="predicted"/>
<evidence type="ECO:0000313" key="3">
    <source>
        <dbReference type="Proteomes" id="UP001054252"/>
    </source>
</evidence>
<dbReference type="Proteomes" id="UP001054252">
    <property type="component" value="Unassembled WGS sequence"/>
</dbReference>
<keyword evidence="1" id="KW-0812">Transmembrane</keyword>
<protein>
    <submittedName>
        <fullName evidence="2">Uncharacterized protein</fullName>
    </submittedName>
</protein>
<reference evidence="2 3" key="1">
    <citation type="journal article" date="2021" name="Commun. Biol.">
        <title>The genome of Shorea leprosula (Dipterocarpaceae) highlights the ecological relevance of drought in aseasonal tropical rainforests.</title>
        <authorList>
            <person name="Ng K.K.S."/>
            <person name="Kobayashi M.J."/>
            <person name="Fawcett J.A."/>
            <person name="Hatakeyama M."/>
            <person name="Paape T."/>
            <person name="Ng C.H."/>
            <person name="Ang C.C."/>
            <person name="Tnah L.H."/>
            <person name="Lee C.T."/>
            <person name="Nishiyama T."/>
            <person name="Sese J."/>
            <person name="O'Brien M.J."/>
            <person name="Copetti D."/>
            <person name="Mohd Noor M.I."/>
            <person name="Ong R.C."/>
            <person name="Putra M."/>
            <person name="Sireger I.Z."/>
            <person name="Indrioko S."/>
            <person name="Kosugi Y."/>
            <person name="Izuno A."/>
            <person name="Isagi Y."/>
            <person name="Lee S.L."/>
            <person name="Shimizu K.K."/>
        </authorList>
    </citation>
    <scope>NUCLEOTIDE SEQUENCE [LARGE SCALE GENOMIC DNA]</scope>
    <source>
        <strain evidence="2">214</strain>
    </source>
</reference>
<accession>A0AAV5HJX9</accession>
<organism evidence="2 3">
    <name type="scientific">Rubroshorea leprosula</name>
    <dbReference type="NCBI Taxonomy" id="152421"/>
    <lineage>
        <taxon>Eukaryota</taxon>
        <taxon>Viridiplantae</taxon>
        <taxon>Streptophyta</taxon>
        <taxon>Embryophyta</taxon>
        <taxon>Tracheophyta</taxon>
        <taxon>Spermatophyta</taxon>
        <taxon>Magnoliopsida</taxon>
        <taxon>eudicotyledons</taxon>
        <taxon>Gunneridae</taxon>
        <taxon>Pentapetalae</taxon>
        <taxon>rosids</taxon>
        <taxon>malvids</taxon>
        <taxon>Malvales</taxon>
        <taxon>Dipterocarpaceae</taxon>
        <taxon>Rubroshorea</taxon>
    </lineage>
</organism>
<name>A0AAV5HJX9_9ROSI</name>
<sequence>MFYLIFSPNNPSHRDTANNFKTTSVCKKTRLASFSSATAELLIPCASKSGNFLSTLDLIYLMMVMLMELVISVWLVGRLSERKGGESHDAIWVKLLS</sequence>